<dbReference type="RefSeq" id="XP_018003301.1">
    <property type="nucleotide sequence ID" value="XM_018146973.1"/>
</dbReference>
<dbReference type="GO" id="GO:0005743">
    <property type="term" value="C:mitochondrial inner membrane"/>
    <property type="evidence" value="ECO:0007669"/>
    <property type="project" value="UniProtKB-SubCell"/>
</dbReference>
<dbReference type="PANTHER" id="PTHR13094:SF1">
    <property type="entry name" value="NADH DEHYDROGENASE [UBIQUINONE] 1 BETA SUBCOMPLEX SUBUNIT 10"/>
    <property type="match status" value="1"/>
</dbReference>
<dbReference type="SUPFAM" id="SSF81383">
    <property type="entry name" value="F-box domain"/>
    <property type="match status" value="1"/>
</dbReference>
<dbReference type="AlphaFoldDB" id="A0A0N0NQ03"/>
<keyword evidence="5" id="KW-0249">Electron transport</keyword>
<dbReference type="OrthoDB" id="10252718at2759"/>
<dbReference type="VEuPathDB" id="FungiDB:AB675_6666"/>
<dbReference type="InterPro" id="IPR036047">
    <property type="entry name" value="F-box-like_dom_sf"/>
</dbReference>
<evidence type="ECO:0000256" key="3">
    <source>
        <dbReference type="ARBA" id="ARBA00022660"/>
    </source>
</evidence>
<evidence type="ECO:0000256" key="1">
    <source>
        <dbReference type="ARBA" id="ARBA00004443"/>
    </source>
</evidence>
<keyword evidence="6" id="KW-0496">Mitochondrion</keyword>
<proteinExistence type="predicted"/>
<keyword evidence="2" id="KW-0813">Transport</keyword>
<keyword evidence="7" id="KW-0472">Membrane</keyword>
<accession>A0A0N0NQ03</accession>
<evidence type="ECO:0000256" key="2">
    <source>
        <dbReference type="ARBA" id="ARBA00022448"/>
    </source>
</evidence>
<comment type="caution">
    <text evidence="9">The sequence shown here is derived from an EMBL/GenBank/DDBJ whole genome shotgun (WGS) entry which is preliminary data.</text>
</comment>
<evidence type="ECO:0000313" key="9">
    <source>
        <dbReference type="EMBL" id="KPI43338.1"/>
    </source>
</evidence>
<feature type="compositionally biased region" description="Polar residues" evidence="8">
    <location>
        <begin position="183"/>
        <end position="193"/>
    </location>
</feature>
<dbReference type="STRING" id="1664694.A0A0N0NQ03"/>
<gene>
    <name evidence="9" type="ORF">AB675_6666</name>
</gene>
<sequence length="574" mass="65321">MPTPESELFLKYKPTVPPTFKDVDMKDHDAVINARDAIIREQWVQIMMKRLVAEELGKCYRKEGVNHLEKCGKYRDRYLQMLKERGKYQATGYIGKQKSYVPGVDGPEAPEVPTNFPTVQERLGAKAHRNRRAAPQMILLGKRGRKHRASDDAAAAATYRTGKRGRPLKRRDGLSSRPHEQTRSLITESQPTVEDNVDSSQASSESQMSPFERLPTELIQSIFFLSLETSLANTCRSFNGALSDESIFRTLILFAYFQPEEGDDDDITTWERRAVEEEHFRPAQYRLLDFRERARLQETILGYRWCTKARIDACMPVLCRLAMVQAWHREAHREEMGGDALLLPDLHDESAMRSYYEAYTNPDEDTEVDGALRPWIYSTRSMCARAAVKETTKFTSNNSPVLATLTIPPKLLRGSPWTEQKFSFLKLLFGGLLGATGTGDFLPAYTGEEGRNEETANAAFQGMESAMLEGRPDILLYLLERWEIALEEHPEKRTLPQRLFRVALDQGHDRTANYLALLFKVQQDLHGAYEEAFTAWALQARRQGSALGQWILDKLEAPPGQLIQLPEEVAVAKS</sequence>
<organism evidence="9 10">
    <name type="scientific">Cyphellophora attinorum</name>
    <dbReference type="NCBI Taxonomy" id="1664694"/>
    <lineage>
        <taxon>Eukaryota</taxon>
        <taxon>Fungi</taxon>
        <taxon>Dikarya</taxon>
        <taxon>Ascomycota</taxon>
        <taxon>Pezizomycotina</taxon>
        <taxon>Eurotiomycetes</taxon>
        <taxon>Chaetothyriomycetidae</taxon>
        <taxon>Chaetothyriales</taxon>
        <taxon>Cyphellophoraceae</taxon>
        <taxon>Cyphellophora</taxon>
    </lineage>
</organism>
<keyword evidence="3" id="KW-0679">Respiratory chain</keyword>
<comment type="subcellular location">
    <subcellularLocation>
        <location evidence="1">Mitochondrion inner membrane</location>
        <topology evidence="1">Peripheral membrane protein</topology>
        <orientation evidence="1">Matrix side</orientation>
    </subcellularLocation>
</comment>
<keyword evidence="9" id="KW-0830">Ubiquinone</keyword>
<evidence type="ECO:0000256" key="7">
    <source>
        <dbReference type="ARBA" id="ARBA00023136"/>
    </source>
</evidence>
<evidence type="ECO:0000313" key="10">
    <source>
        <dbReference type="Proteomes" id="UP000038010"/>
    </source>
</evidence>
<dbReference type="Proteomes" id="UP000038010">
    <property type="component" value="Unassembled WGS sequence"/>
</dbReference>
<keyword evidence="10" id="KW-1185">Reference proteome</keyword>
<keyword evidence="4" id="KW-0999">Mitochondrion inner membrane</keyword>
<feature type="compositionally biased region" description="Low complexity" evidence="8">
    <location>
        <begin position="199"/>
        <end position="209"/>
    </location>
</feature>
<evidence type="ECO:0000256" key="8">
    <source>
        <dbReference type="SAM" id="MobiDB-lite"/>
    </source>
</evidence>
<evidence type="ECO:0000256" key="6">
    <source>
        <dbReference type="ARBA" id="ARBA00023128"/>
    </source>
</evidence>
<dbReference type="GeneID" id="28738853"/>
<feature type="region of interest" description="Disordered" evidence="8">
    <location>
        <begin position="143"/>
        <end position="210"/>
    </location>
</feature>
<dbReference type="EMBL" id="LFJN01000005">
    <property type="protein sequence ID" value="KPI43338.1"/>
    <property type="molecule type" value="Genomic_DNA"/>
</dbReference>
<evidence type="ECO:0000256" key="4">
    <source>
        <dbReference type="ARBA" id="ARBA00022792"/>
    </source>
</evidence>
<dbReference type="InterPro" id="IPR039993">
    <property type="entry name" value="NDUFB10"/>
</dbReference>
<evidence type="ECO:0000256" key="5">
    <source>
        <dbReference type="ARBA" id="ARBA00022982"/>
    </source>
</evidence>
<dbReference type="PANTHER" id="PTHR13094">
    <property type="entry name" value="NADH-UBIQUINONE OXIDOREDUCTASE PDSW SUBUNIT"/>
    <property type="match status" value="1"/>
</dbReference>
<protein>
    <submittedName>
        <fullName evidence="9">NADH-ubiquinone oxido 12 kDa subunit, mitochondrial</fullName>
    </submittedName>
</protein>
<feature type="compositionally biased region" description="Basic and acidic residues" evidence="8">
    <location>
        <begin position="170"/>
        <end position="182"/>
    </location>
</feature>
<name>A0A0N0NQ03_9EURO</name>
<reference evidence="9 10" key="1">
    <citation type="submission" date="2015-06" db="EMBL/GenBank/DDBJ databases">
        <title>Draft genome of the ant-associated black yeast Phialophora attae CBS 131958.</title>
        <authorList>
            <person name="Moreno L.F."/>
            <person name="Stielow B.J."/>
            <person name="de Hoog S."/>
            <person name="Vicente V.A."/>
            <person name="Weiss V.A."/>
            <person name="de Vries M."/>
            <person name="Cruz L.M."/>
            <person name="Souza E.M."/>
        </authorList>
    </citation>
    <scope>NUCLEOTIDE SEQUENCE [LARGE SCALE GENOMIC DNA]</scope>
    <source>
        <strain evidence="9 10">CBS 131958</strain>
    </source>
</reference>